<name>A0A383RG21_PAEAL</name>
<evidence type="ECO:0000313" key="1">
    <source>
        <dbReference type="EMBL" id="SYX86045.1"/>
    </source>
</evidence>
<reference evidence="2" key="1">
    <citation type="submission" date="2018-08" db="EMBL/GenBank/DDBJ databases">
        <authorList>
            <person name="Chevrot R."/>
        </authorList>
    </citation>
    <scope>NUCLEOTIDE SEQUENCE [LARGE SCALE GENOMIC DNA]</scope>
</reference>
<protein>
    <submittedName>
        <fullName evidence="1">Uncharacterized protein</fullName>
    </submittedName>
</protein>
<sequence length="161" mass="19353">MGTSSFFLVERDKYSPDKLLSSVMVAAFHSDAMLYYRNEKYFTEENHFKYTTISIMQDLDIDENKFLIYIDGEKNDGLEFYNNGQYLGLDSSLSLYQVGCIEDVYDNEKLLLSFVYEYLKLNPMQYYWLGDYNWVYSWEDMRKLKSLPYDPNWCYKNPKMI</sequence>
<proteinExistence type="predicted"/>
<dbReference type="EMBL" id="LS992241">
    <property type="protein sequence ID" value="SYX86045.1"/>
    <property type="molecule type" value="Genomic_DNA"/>
</dbReference>
<evidence type="ECO:0000313" key="2">
    <source>
        <dbReference type="Proteomes" id="UP000304148"/>
    </source>
</evidence>
<organism evidence="1 2">
    <name type="scientific">Paenibacillus alvei</name>
    <name type="common">Bacillus alvei</name>
    <dbReference type="NCBI Taxonomy" id="44250"/>
    <lineage>
        <taxon>Bacteria</taxon>
        <taxon>Bacillati</taxon>
        <taxon>Bacillota</taxon>
        <taxon>Bacilli</taxon>
        <taxon>Bacillales</taxon>
        <taxon>Paenibacillaceae</taxon>
        <taxon>Paenibacillus</taxon>
    </lineage>
</organism>
<dbReference type="RefSeq" id="WP_021259522.1">
    <property type="nucleotide sequence ID" value="NZ_LS992241.1"/>
</dbReference>
<accession>A0A383RG21</accession>
<dbReference type="Proteomes" id="UP000304148">
    <property type="component" value="Chromosome"/>
</dbReference>
<gene>
    <name evidence="1" type="ORF">PBLR_14467</name>
</gene>
<dbReference type="AlphaFoldDB" id="A0A383RG21"/>